<dbReference type="EMBL" id="UASS01000005">
    <property type="protein sequence ID" value="SPX59987.1"/>
    <property type="molecule type" value="Genomic_DNA"/>
</dbReference>
<evidence type="ECO:0000256" key="2">
    <source>
        <dbReference type="ARBA" id="ARBA00023015"/>
    </source>
</evidence>
<feature type="domain" description="RNA polymerase sigma factor 70 region 4 type 2" evidence="6">
    <location>
        <begin position="122"/>
        <end position="170"/>
    </location>
</feature>
<reference evidence="8 10" key="2">
    <citation type="submission" date="2018-06" db="EMBL/GenBank/DDBJ databases">
        <authorList>
            <consortium name="Pathogen Informatics"/>
            <person name="Doyle S."/>
        </authorList>
    </citation>
    <scope>NUCLEOTIDE SEQUENCE [LARGE SCALE GENOMIC DNA]</scope>
    <source>
        <strain evidence="8 10">NCTC12022</strain>
    </source>
</reference>
<dbReference type="Gene3D" id="1.10.10.10">
    <property type="entry name" value="Winged helix-like DNA-binding domain superfamily/Winged helix DNA-binding domain"/>
    <property type="match status" value="1"/>
</dbReference>
<organism evidence="7 9">
    <name type="scientific">Legionella feeleii</name>
    <dbReference type="NCBI Taxonomy" id="453"/>
    <lineage>
        <taxon>Bacteria</taxon>
        <taxon>Pseudomonadati</taxon>
        <taxon>Pseudomonadota</taxon>
        <taxon>Gammaproteobacteria</taxon>
        <taxon>Legionellales</taxon>
        <taxon>Legionellaceae</taxon>
        <taxon>Legionella</taxon>
    </lineage>
</organism>
<dbReference type="PANTHER" id="PTHR43133">
    <property type="entry name" value="RNA POLYMERASE ECF-TYPE SIGMA FACTO"/>
    <property type="match status" value="1"/>
</dbReference>
<evidence type="ECO:0000256" key="3">
    <source>
        <dbReference type="ARBA" id="ARBA00023082"/>
    </source>
</evidence>
<evidence type="ECO:0000313" key="9">
    <source>
        <dbReference type="Proteomes" id="UP000054698"/>
    </source>
</evidence>
<protein>
    <submittedName>
        <fullName evidence="8">DNA-directed RNA polymerase specialized sigma subunit</fullName>
    </submittedName>
    <submittedName>
        <fullName evidence="7">Sigma factor RpoE (Sigma 24)</fullName>
    </submittedName>
</protein>
<keyword evidence="8" id="KW-0240">DNA-directed RNA polymerase</keyword>
<dbReference type="Pfam" id="PF08281">
    <property type="entry name" value="Sigma70_r4_2"/>
    <property type="match status" value="1"/>
</dbReference>
<dbReference type="GO" id="GO:0003677">
    <property type="term" value="F:DNA binding"/>
    <property type="evidence" value="ECO:0007669"/>
    <property type="project" value="InterPro"/>
</dbReference>
<evidence type="ECO:0000313" key="10">
    <source>
        <dbReference type="Proteomes" id="UP000251942"/>
    </source>
</evidence>
<comment type="similarity">
    <text evidence="1">Belongs to the sigma-70 factor family. ECF subfamily.</text>
</comment>
<dbReference type="SUPFAM" id="SSF88946">
    <property type="entry name" value="Sigma2 domain of RNA polymerase sigma factors"/>
    <property type="match status" value="1"/>
</dbReference>
<dbReference type="InterPro" id="IPR013249">
    <property type="entry name" value="RNA_pol_sigma70_r4_t2"/>
</dbReference>
<name>A0A0W0TIL3_9GAMM</name>
<evidence type="ECO:0000256" key="1">
    <source>
        <dbReference type="ARBA" id="ARBA00010641"/>
    </source>
</evidence>
<evidence type="ECO:0000313" key="8">
    <source>
        <dbReference type="EMBL" id="SPX59987.1"/>
    </source>
</evidence>
<dbReference type="InterPro" id="IPR036388">
    <property type="entry name" value="WH-like_DNA-bd_sf"/>
</dbReference>
<evidence type="ECO:0000259" key="6">
    <source>
        <dbReference type="Pfam" id="PF08281"/>
    </source>
</evidence>
<dbReference type="EMBL" id="LNYB01000085">
    <property type="protein sequence ID" value="KTC95406.1"/>
    <property type="molecule type" value="Genomic_DNA"/>
</dbReference>
<dbReference type="SUPFAM" id="SSF88659">
    <property type="entry name" value="Sigma3 and sigma4 domains of RNA polymerase sigma factors"/>
    <property type="match status" value="1"/>
</dbReference>
<feature type="domain" description="RNA polymerase sigma-70 region 2" evidence="5">
    <location>
        <begin position="27"/>
        <end position="91"/>
    </location>
</feature>
<evidence type="ECO:0000256" key="4">
    <source>
        <dbReference type="ARBA" id="ARBA00023163"/>
    </source>
</evidence>
<keyword evidence="9" id="KW-1185">Reference proteome</keyword>
<dbReference type="Gene3D" id="1.10.1740.10">
    <property type="match status" value="1"/>
</dbReference>
<dbReference type="GO" id="GO:0006352">
    <property type="term" value="P:DNA-templated transcription initiation"/>
    <property type="evidence" value="ECO:0007669"/>
    <property type="project" value="InterPro"/>
</dbReference>
<dbReference type="Proteomes" id="UP000251942">
    <property type="component" value="Unassembled WGS sequence"/>
</dbReference>
<proteinExistence type="inferred from homology"/>
<keyword evidence="3" id="KW-0731">Sigma factor</keyword>
<evidence type="ECO:0000259" key="5">
    <source>
        <dbReference type="Pfam" id="PF04542"/>
    </source>
</evidence>
<sequence length="178" mass="20258">MRDAESVTERQLIDSALKGEARAMNHLIARYQAKIFCQIKSQVSDNSIANDLTQEVSIKIFCNLSGFRQQANFTTWLYRITQNTIKNHFRTIQIESNNLLAPVGEENNSPEACLIGFQLAEQVERLFTDMSNELQHCFNLYVVKGLSYEDIAKHLGCPLGTVRSRIHRVRNILSGLVN</sequence>
<dbReference type="GO" id="GO:0016987">
    <property type="term" value="F:sigma factor activity"/>
    <property type="evidence" value="ECO:0007669"/>
    <property type="project" value="UniProtKB-KW"/>
</dbReference>
<keyword evidence="2" id="KW-0805">Transcription regulation</keyword>
<evidence type="ECO:0000313" key="7">
    <source>
        <dbReference type="EMBL" id="KTC95406.1"/>
    </source>
</evidence>
<dbReference type="Pfam" id="PF04542">
    <property type="entry name" value="Sigma70_r2"/>
    <property type="match status" value="1"/>
</dbReference>
<dbReference type="PATRIC" id="fig|453.4.peg.3352"/>
<dbReference type="GO" id="GO:0000428">
    <property type="term" value="C:DNA-directed RNA polymerase complex"/>
    <property type="evidence" value="ECO:0007669"/>
    <property type="project" value="UniProtKB-KW"/>
</dbReference>
<dbReference type="CDD" id="cd06171">
    <property type="entry name" value="Sigma70_r4"/>
    <property type="match status" value="1"/>
</dbReference>
<dbReference type="AlphaFoldDB" id="A0A0W0TIL3"/>
<dbReference type="InterPro" id="IPR014284">
    <property type="entry name" value="RNA_pol_sigma-70_dom"/>
</dbReference>
<reference evidence="7 9" key="1">
    <citation type="submission" date="2015-11" db="EMBL/GenBank/DDBJ databases">
        <title>Genomic analysis of 38 Legionella species identifies large and diverse effector repertoires.</title>
        <authorList>
            <person name="Burstein D."/>
            <person name="Amaro F."/>
            <person name="Zusman T."/>
            <person name="Lifshitz Z."/>
            <person name="Cohen O."/>
            <person name="Gilbert J.A."/>
            <person name="Pupko T."/>
            <person name="Shuman H.A."/>
            <person name="Segal G."/>
        </authorList>
    </citation>
    <scope>NUCLEOTIDE SEQUENCE [LARGE SCALE GENOMIC DNA]</scope>
    <source>
        <strain evidence="7 9">WO-44C</strain>
    </source>
</reference>
<dbReference type="Proteomes" id="UP000054698">
    <property type="component" value="Unassembled WGS sequence"/>
</dbReference>
<dbReference type="InterPro" id="IPR007627">
    <property type="entry name" value="RNA_pol_sigma70_r2"/>
</dbReference>
<dbReference type="STRING" id="453.Lfee_3071"/>
<dbReference type="NCBIfam" id="TIGR02937">
    <property type="entry name" value="sigma70-ECF"/>
    <property type="match status" value="1"/>
</dbReference>
<accession>A0A0W0TIL3</accession>
<dbReference type="InterPro" id="IPR039425">
    <property type="entry name" value="RNA_pol_sigma-70-like"/>
</dbReference>
<dbReference type="PANTHER" id="PTHR43133:SF51">
    <property type="entry name" value="RNA POLYMERASE SIGMA FACTOR"/>
    <property type="match status" value="1"/>
</dbReference>
<gene>
    <name evidence="7" type="primary">rpoE</name>
    <name evidence="7" type="ORF">Lfee_3071</name>
    <name evidence="8" type="ORF">NCTC12022_00703</name>
</gene>
<dbReference type="InterPro" id="IPR013324">
    <property type="entry name" value="RNA_pol_sigma_r3/r4-like"/>
</dbReference>
<keyword evidence="4" id="KW-0804">Transcription</keyword>
<dbReference type="InterPro" id="IPR013325">
    <property type="entry name" value="RNA_pol_sigma_r2"/>
</dbReference>